<dbReference type="SUPFAM" id="SSF53187">
    <property type="entry name" value="Zn-dependent exopeptidases"/>
    <property type="match status" value="1"/>
</dbReference>
<reference evidence="1 2" key="1">
    <citation type="submission" date="2023-07" db="EMBL/GenBank/DDBJ databases">
        <title>Genomic Encyclopedia of Type Strains, Phase IV (KMG-IV): sequencing the most valuable type-strain genomes for metagenomic binning, comparative biology and taxonomic classification.</title>
        <authorList>
            <person name="Goeker M."/>
        </authorList>
    </citation>
    <scope>NUCLEOTIDE SEQUENCE [LARGE SCALE GENOMIC DNA]</scope>
    <source>
        <strain evidence="1 2">B1-1</strain>
    </source>
</reference>
<dbReference type="RefSeq" id="WP_266279457.1">
    <property type="nucleotide sequence ID" value="NZ_JAPKNF010000001.1"/>
</dbReference>
<dbReference type="InterPro" id="IPR052030">
    <property type="entry name" value="Peptidase_M20/M20A_hydrolases"/>
</dbReference>
<comment type="caution">
    <text evidence="1">The sequence shown here is derived from an EMBL/GenBank/DDBJ whole genome shotgun (WGS) entry which is preliminary data.</text>
</comment>
<name>A0ABU0M6W3_9HYPH</name>
<evidence type="ECO:0000313" key="2">
    <source>
        <dbReference type="Proteomes" id="UP001223743"/>
    </source>
</evidence>
<proteinExistence type="predicted"/>
<sequence>MLDIPAIRSEWQALRPEIEALFETLWQVPELPGLEVRSAALLTEFLERHGFQVERGSGGVPTAFVARKGNGEGPRIGILAEYDALASLDNEAVPYRKGSGRKPGHGCGHNHIGPANTGAGIAAALAAARLGIAGEIVVIGCPAEEICWGKIALQQAGVFDDLDIILTSHGDYQNGALSRPCHAFVSSEFIFRGDSAHAGMGTVRDALKTAEEAMAAFNAEFPSRFAGIGEKHIFRSAGVMPGVMPEEVRLWCSLHHRDLAPMMEAYAAMKEIFARVAAKTNVGLEEKFIAACRGYLPNDVAGRVLDAALREIGPPRWSEADIDWMKELSAAASPGKPFALHRNIEFYSDGVDYYGQDDGDASWIVPLARLNWAYPTTVPIHHWAWTALSGHKASSPGPLMGSEAIALAAVTFLSRPDLVAEAKAELRQRVGDEVITVIPPGINDIMARDPQAFWEARW</sequence>
<protein>
    <submittedName>
        <fullName evidence="1">Aminobenzoyl-glutamate utilization protein B</fullName>
    </submittedName>
</protein>
<dbReference type="Gene3D" id="3.40.630.10">
    <property type="entry name" value="Zn peptidases"/>
    <property type="match status" value="2"/>
</dbReference>
<keyword evidence="2" id="KW-1185">Reference proteome</keyword>
<dbReference type="PANTHER" id="PTHR30575:SF0">
    <property type="entry name" value="XAA-ARG DIPEPTIDASE"/>
    <property type="match status" value="1"/>
</dbReference>
<accession>A0ABU0M6W3</accession>
<dbReference type="EMBL" id="JAUSWJ010000001">
    <property type="protein sequence ID" value="MDQ0516555.1"/>
    <property type="molecule type" value="Genomic_DNA"/>
</dbReference>
<dbReference type="InterPro" id="IPR036264">
    <property type="entry name" value="Bact_exopeptidase_dim_dom"/>
</dbReference>
<evidence type="ECO:0000313" key="1">
    <source>
        <dbReference type="EMBL" id="MDQ0516555.1"/>
    </source>
</evidence>
<organism evidence="1 2">
    <name type="scientific">Kaistia geumhonensis</name>
    <dbReference type="NCBI Taxonomy" id="410839"/>
    <lineage>
        <taxon>Bacteria</taxon>
        <taxon>Pseudomonadati</taxon>
        <taxon>Pseudomonadota</taxon>
        <taxon>Alphaproteobacteria</taxon>
        <taxon>Hyphomicrobiales</taxon>
        <taxon>Kaistiaceae</taxon>
        <taxon>Kaistia</taxon>
    </lineage>
</organism>
<dbReference type="PANTHER" id="PTHR30575">
    <property type="entry name" value="PEPTIDASE M20"/>
    <property type="match status" value="1"/>
</dbReference>
<dbReference type="Gene3D" id="3.30.70.360">
    <property type="match status" value="1"/>
</dbReference>
<dbReference type="SUPFAM" id="SSF55031">
    <property type="entry name" value="Bacterial exopeptidase dimerisation domain"/>
    <property type="match status" value="1"/>
</dbReference>
<dbReference type="Proteomes" id="UP001223743">
    <property type="component" value="Unassembled WGS sequence"/>
</dbReference>
<gene>
    <name evidence="1" type="ORF">QO015_002168</name>
</gene>